<evidence type="ECO:0000259" key="4">
    <source>
        <dbReference type="Pfam" id="PF10187"/>
    </source>
</evidence>
<name>A0A058ZCZ8_FONAL</name>
<feature type="region of interest" description="Disordered" evidence="3">
    <location>
        <begin position="1"/>
        <end position="31"/>
    </location>
</feature>
<evidence type="ECO:0000256" key="1">
    <source>
        <dbReference type="ARBA" id="ARBA00004123"/>
    </source>
</evidence>
<feature type="compositionally biased region" description="Low complexity" evidence="3">
    <location>
        <begin position="82"/>
        <end position="94"/>
    </location>
</feature>
<feature type="domain" description="FAM192A/Fyv6 N-terminal" evidence="4">
    <location>
        <begin position="5"/>
        <end position="39"/>
    </location>
</feature>
<reference evidence="5" key="1">
    <citation type="submission" date="2013-04" db="EMBL/GenBank/DDBJ databases">
        <title>The Genome Sequence of Fonticula alba ATCC 38817.</title>
        <authorList>
            <consortium name="The Broad Institute Genomics Platform"/>
            <person name="Russ C."/>
            <person name="Cuomo C."/>
            <person name="Burger G."/>
            <person name="Gray M.W."/>
            <person name="Holland P.W.H."/>
            <person name="King N."/>
            <person name="Lang F.B.F."/>
            <person name="Roger A.J."/>
            <person name="Ruiz-Trillo I."/>
            <person name="Brown M."/>
            <person name="Walker B."/>
            <person name="Young S."/>
            <person name="Zeng Q."/>
            <person name="Gargeya S."/>
            <person name="Fitzgerald M."/>
            <person name="Haas B."/>
            <person name="Abouelleil A."/>
            <person name="Allen A.W."/>
            <person name="Alvarado L."/>
            <person name="Arachchi H.M."/>
            <person name="Berlin A.M."/>
            <person name="Chapman S.B."/>
            <person name="Gainer-Dewar J."/>
            <person name="Goldberg J."/>
            <person name="Griggs A."/>
            <person name="Gujja S."/>
            <person name="Hansen M."/>
            <person name="Howarth C."/>
            <person name="Imamovic A."/>
            <person name="Ireland A."/>
            <person name="Larimer J."/>
            <person name="McCowan C."/>
            <person name="Murphy C."/>
            <person name="Pearson M."/>
            <person name="Poon T.W."/>
            <person name="Priest M."/>
            <person name="Roberts A."/>
            <person name="Saif S."/>
            <person name="Shea T."/>
            <person name="Sisk P."/>
            <person name="Sykes S."/>
            <person name="Wortman J."/>
            <person name="Nusbaum C."/>
            <person name="Birren B."/>
        </authorList>
    </citation>
    <scope>NUCLEOTIDE SEQUENCE [LARGE SCALE GENOMIC DNA]</scope>
    <source>
        <strain evidence="5">ATCC 38817</strain>
    </source>
</reference>
<dbReference type="Pfam" id="PF10187">
    <property type="entry name" value="FAM192A_Fyv6_N"/>
    <property type="match status" value="1"/>
</dbReference>
<dbReference type="Proteomes" id="UP000030693">
    <property type="component" value="Unassembled WGS sequence"/>
</dbReference>
<evidence type="ECO:0000313" key="5">
    <source>
        <dbReference type="EMBL" id="KCV72285.1"/>
    </source>
</evidence>
<feature type="compositionally biased region" description="Low complexity" evidence="3">
    <location>
        <begin position="172"/>
        <end position="197"/>
    </location>
</feature>
<keyword evidence="6" id="KW-1185">Reference proteome</keyword>
<protein>
    <recommendedName>
        <fullName evidence="4">FAM192A/Fyv6 N-terminal domain-containing protein</fullName>
    </recommendedName>
</protein>
<dbReference type="InterPro" id="IPR019331">
    <property type="entry name" value="FAM192A/Fyv6_N"/>
</dbReference>
<proteinExistence type="predicted"/>
<dbReference type="GeneID" id="20526408"/>
<evidence type="ECO:0000256" key="2">
    <source>
        <dbReference type="ARBA" id="ARBA00023242"/>
    </source>
</evidence>
<evidence type="ECO:0000256" key="3">
    <source>
        <dbReference type="SAM" id="MobiDB-lite"/>
    </source>
</evidence>
<dbReference type="AlphaFoldDB" id="A0A058ZCZ8"/>
<dbReference type="EMBL" id="KB932202">
    <property type="protein sequence ID" value="KCV72285.1"/>
    <property type="molecule type" value="Genomic_DNA"/>
</dbReference>
<feature type="compositionally biased region" description="Acidic residues" evidence="3">
    <location>
        <begin position="1"/>
        <end position="11"/>
    </location>
</feature>
<gene>
    <name evidence="5" type="ORF">H696_01683</name>
</gene>
<feature type="region of interest" description="Disordered" evidence="3">
    <location>
        <begin position="63"/>
        <end position="204"/>
    </location>
</feature>
<organism evidence="5">
    <name type="scientific">Fonticula alba</name>
    <name type="common">Slime mold</name>
    <dbReference type="NCBI Taxonomy" id="691883"/>
    <lineage>
        <taxon>Eukaryota</taxon>
        <taxon>Rotosphaerida</taxon>
        <taxon>Fonticulaceae</taxon>
        <taxon>Fonticula</taxon>
    </lineage>
</organism>
<comment type="subcellular location">
    <subcellularLocation>
        <location evidence="1">Nucleus</location>
    </subcellularLocation>
</comment>
<evidence type="ECO:0000313" key="6">
    <source>
        <dbReference type="Proteomes" id="UP000030693"/>
    </source>
</evidence>
<dbReference type="GO" id="GO:0005634">
    <property type="term" value="C:nucleus"/>
    <property type="evidence" value="ECO:0007669"/>
    <property type="project" value="UniProtKB-SubCell"/>
</dbReference>
<keyword evidence="2" id="KW-0539">Nucleus</keyword>
<dbReference type="RefSeq" id="XP_009493863.1">
    <property type="nucleotide sequence ID" value="XM_009495588.1"/>
</dbReference>
<accession>A0A058ZCZ8</accession>
<sequence>MVGVMDEEDISYLDSIESTRRQAAWKREDEERRQVEAFRQKATEAAVMSARVSAGLAGAEDPFEELLPADASQVLQPLGGETPPAAAATATATPGDKPTVRRPAAGKARALAGVRVKRSNGPADVLEDRPTAGCKRPRSDDPAPEGADPAPRPGGHDVATKAADSAPKAVEPGPAAGALAGLLAQYESSSSSSSSSSSEEEDGD</sequence>
<feature type="compositionally biased region" description="Basic and acidic residues" evidence="3">
    <location>
        <begin position="17"/>
        <end position="31"/>
    </location>
</feature>